<gene>
    <name evidence="1" type="ORF">NM688_g4661</name>
</gene>
<reference evidence="1" key="1">
    <citation type="submission" date="2022-07" db="EMBL/GenBank/DDBJ databases">
        <title>Genome Sequence of Phlebia brevispora.</title>
        <authorList>
            <person name="Buettner E."/>
        </authorList>
    </citation>
    <scope>NUCLEOTIDE SEQUENCE</scope>
    <source>
        <strain evidence="1">MPL23</strain>
    </source>
</reference>
<evidence type="ECO:0000313" key="1">
    <source>
        <dbReference type="EMBL" id="KAJ3551513.1"/>
    </source>
</evidence>
<protein>
    <submittedName>
        <fullName evidence="1">Uncharacterized protein</fullName>
    </submittedName>
</protein>
<organism evidence="1 2">
    <name type="scientific">Phlebia brevispora</name>
    <dbReference type="NCBI Taxonomy" id="194682"/>
    <lineage>
        <taxon>Eukaryota</taxon>
        <taxon>Fungi</taxon>
        <taxon>Dikarya</taxon>
        <taxon>Basidiomycota</taxon>
        <taxon>Agaricomycotina</taxon>
        <taxon>Agaricomycetes</taxon>
        <taxon>Polyporales</taxon>
        <taxon>Meruliaceae</taxon>
        <taxon>Phlebia</taxon>
    </lineage>
</organism>
<keyword evidence="2" id="KW-1185">Reference proteome</keyword>
<proteinExistence type="predicted"/>
<comment type="caution">
    <text evidence="1">The sequence shown here is derived from an EMBL/GenBank/DDBJ whole genome shotgun (WGS) entry which is preliminary data.</text>
</comment>
<accession>A0ACC1T2A6</accession>
<name>A0ACC1T2A6_9APHY</name>
<sequence>MAFTLHAGDIIACLAAGLLFVLIAGIKYPNRCVGTMDRPDLPGPPGYPIIGNMPLVFRHRKGMLGFLDLMQSIYGPLFTFTLPGWGRNIVINRPEWLEHMRKGDTTIYGKGQVVRDVFGQFPGSTTPISTDGTQWKYARRMMQPIFGAKAVNSHASQAMKEIIPITQDLLREVSKKNMAIDWNDLCSRLAVSIFCKMAFNMPTGLLTSDVNCLTASDTITDTLLTLSLITADRLFNPAWRITELFDGRRAQFARAKAQINVIVDDIVKMRKEDMAADPDAKQNADYLTALLSSAEDKETSAIRDTLITLLFAGRESTQNTISWMMYEITRNPEWIARLREEAEQQAAESGTFIPSYAQLQSYPIHLAVCYETLRLWPGLPKNAREAEADDVLPAIPELNLPAVRVYKGDFVLWSDMAMMRNSDVWGPDAAEFNPRRHLDSDGKFIKPPTPKFHSFGTGPRACPAMQLSIYEITSIFVALLWSFDFVPVNPGVRTSIDAFAPFMDGPFMVYVKERDGKA</sequence>
<evidence type="ECO:0000313" key="2">
    <source>
        <dbReference type="Proteomes" id="UP001148662"/>
    </source>
</evidence>
<dbReference type="Proteomes" id="UP001148662">
    <property type="component" value="Unassembled WGS sequence"/>
</dbReference>
<dbReference type="EMBL" id="JANHOG010000791">
    <property type="protein sequence ID" value="KAJ3551513.1"/>
    <property type="molecule type" value="Genomic_DNA"/>
</dbReference>